<keyword evidence="2" id="KW-1185">Reference proteome</keyword>
<accession>A0ACB8EVH6</accession>
<comment type="caution">
    <text evidence="1">The sequence shown here is derived from an EMBL/GenBank/DDBJ whole genome shotgun (WGS) entry which is preliminary data.</text>
</comment>
<organism evidence="1 2">
    <name type="scientific">Sphaerodactylus townsendi</name>
    <dbReference type="NCBI Taxonomy" id="933632"/>
    <lineage>
        <taxon>Eukaryota</taxon>
        <taxon>Metazoa</taxon>
        <taxon>Chordata</taxon>
        <taxon>Craniata</taxon>
        <taxon>Vertebrata</taxon>
        <taxon>Euteleostomi</taxon>
        <taxon>Lepidosauria</taxon>
        <taxon>Squamata</taxon>
        <taxon>Bifurcata</taxon>
        <taxon>Gekkota</taxon>
        <taxon>Sphaerodactylidae</taxon>
        <taxon>Sphaerodactylus</taxon>
    </lineage>
</organism>
<reference evidence="1" key="1">
    <citation type="submission" date="2021-08" db="EMBL/GenBank/DDBJ databases">
        <title>The first chromosome-level gecko genome reveals the dynamic sex chromosomes of Neotropical dwarf geckos (Sphaerodactylidae: Sphaerodactylus).</title>
        <authorList>
            <person name="Pinto B.J."/>
            <person name="Keating S.E."/>
            <person name="Gamble T."/>
        </authorList>
    </citation>
    <scope>NUCLEOTIDE SEQUENCE</scope>
    <source>
        <strain evidence="1">TG3544</strain>
    </source>
</reference>
<evidence type="ECO:0000313" key="2">
    <source>
        <dbReference type="Proteomes" id="UP000827872"/>
    </source>
</evidence>
<name>A0ACB8EVH6_9SAUR</name>
<proteinExistence type="predicted"/>
<gene>
    <name evidence="1" type="primary">KCNC3</name>
    <name evidence="1" type="ORF">K3G42_010915</name>
</gene>
<protein>
    <submittedName>
        <fullName evidence="1">Potassium voltage-gated channel sub C member 3</fullName>
    </submittedName>
</protein>
<dbReference type="EMBL" id="CM037628">
    <property type="protein sequence ID" value="KAH7996777.1"/>
    <property type="molecule type" value="Genomic_DNA"/>
</dbReference>
<sequence length="98" mass="10940">MWHMIRQGSQVDSKQNGDAANAALANEDCPTIDQALSPEEKSPVTPGGRERYNRDRACFLLSTGDFGQSPDGNIRKGTRNGHMHRFCFGLPRLQRHES</sequence>
<evidence type="ECO:0000313" key="1">
    <source>
        <dbReference type="EMBL" id="KAH7996777.1"/>
    </source>
</evidence>
<dbReference type="Proteomes" id="UP000827872">
    <property type="component" value="Linkage Group LG15"/>
</dbReference>